<feature type="domain" description="Subtilisin-like protease fibronectin type-III" evidence="13">
    <location>
        <begin position="698"/>
        <end position="795"/>
    </location>
</feature>
<dbReference type="PROSITE" id="PS00138">
    <property type="entry name" value="SUBTILASE_SER"/>
    <property type="match status" value="1"/>
</dbReference>
<accession>A0A895XRB5</accession>
<dbReference type="PROSITE" id="PS00136">
    <property type="entry name" value="SUBTILASE_ASP"/>
    <property type="match status" value="1"/>
</dbReference>
<feature type="active site" description="Charge relay system" evidence="7 8">
    <location>
        <position position="588"/>
    </location>
</feature>
<dbReference type="Gene3D" id="3.40.50.200">
    <property type="entry name" value="Peptidase S8/S53 domain"/>
    <property type="match status" value="1"/>
</dbReference>
<protein>
    <submittedName>
        <fullName evidence="14">S8 family serine peptidase</fullName>
    </submittedName>
</protein>
<sequence length="1010" mass="105717">MSGAVIAAAALTAAGMTLVAANSASAEPTSNNDLEVTQGPTEEHAYLDDFEDGYYIVQFDDEPAATYSGEVSGLNATAVKDGEKFDPDSPEVKSYRAYLAKEREEILEDVDDSKVSMVYDSVFNGVSMYLTAEEAKKLNKNPKVKGIFEDRMLEIDTLSTPEFVGLEGGSWDSEFGGAENAGEGTIVGIIDTGIDHTNPSLAPLPEPRPDQDIIDAKWDGVCDEGEEENPAHNVTCNNKLIGAQWFDSRGEAEHGFASPLEELNHGTHVATTAAGNHDVEVVLDGNSYGTVSGMAPAARVAAYKVCWGASGLCAEANSVAAIEAALNDGVDVLNFSISGSRDSVITPVSVAYFNAASAGIFVSVSAGNSGGSGPSTVAHNYPWVTTVAASTHDKTFQADYSLGDGQVFPSGSFLGEELELPVVLAEDVAFDDANPAAARTCTLGTIDPDKVDGEAVLCERGNPFVDTDAEMINAGAGAVIVANTASHPSGQYVVIRNQTPTVHVDYDTGVATEAYVNYAGDDATVTLGKTERIDQTAPSMAAFSSYGPANAGGGNLLKPDITAPGVEIMAGYPEHTTGTQYGLMQGTSMSSPHIAGLGALIASANPDWSPAMIKSAMMTTAYTEDNSGNPIKTASGADATPMNYGAGHVDGSRMFNPGLVYDADGIDWAQYGCGLGQFQQIPNLEGWCDAFGGIEPSQLNYPSISVGSLTGEYTVTRTVTNVDKHRRAGVYFPHVQAPDGFDVSVSTRTLVVRPGQTASFDVTIKRTTADFNEYAYGSLTWIDGRGHQVHSPIVVQPVELDVDGEVSAEGTSGDLTLEGKSGFTGNLAASSAGLFASVKDVQTLSNADGSSFPTDNPVERDQTFAVEVSVPADVDFVRFGSFDDDHTSNADVDLFAFHDFGDGNGLTLVGSSAASGSDEVIDLPGGYTFTVFVDLWSGDDQDVTLHTWQVGTADQGNVDVSPSSQSVKATGDFSVNVAWDELTAGERYLGVVNYGKDGGLIAQTVFGVTA</sequence>
<dbReference type="Pfam" id="PF05922">
    <property type="entry name" value="Inhibitor_I9"/>
    <property type="match status" value="1"/>
</dbReference>
<evidence type="ECO:0000256" key="7">
    <source>
        <dbReference type="PIRSR" id="PIRSR615500-1"/>
    </source>
</evidence>
<dbReference type="Proteomes" id="UP000662939">
    <property type="component" value="Chromosome"/>
</dbReference>
<evidence type="ECO:0000256" key="9">
    <source>
        <dbReference type="RuleBase" id="RU003355"/>
    </source>
</evidence>
<keyword evidence="5 8" id="KW-0720">Serine protease</keyword>
<dbReference type="CDD" id="cd04852">
    <property type="entry name" value="Peptidases_S8_3"/>
    <property type="match status" value="1"/>
</dbReference>
<evidence type="ECO:0000259" key="13">
    <source>
        <dbReference type="Pfam" id="PF17766"/>
    </source>
</evidence>
<feature type="domain" description="Inhibitor I9" evidence="12">
    <location>
        <begin position="55"/>
        <end position="155"/>
    </location>
</feature>
<dbReference type="EMBL" id="CP070496">
    <property type="protein sequence ID" value="QSB05106.1"/>
    <property type="molecule type" value="Genomic_DNA"/>
</dbReference>
<organism evidence="14 15">
    <name type="scientific">Natronoglycomyces albus</name>
    <dbReference type="NCBI Taxonomy" id="2811108"/>
    <lineage>
        <taxon>Bacteria</taxon>
        <taxon>Bacillati</taxon>
        <taxon>Actinomycetota</taxon>
        <taxon>Actinomycetes</taxon>
        <taxon>Glycomycetales</taxon>
        <taxon>Glycomycetaceae</taxon>
        <taxon>Natronoglycomyces</taxon>
    </lineage>
</organism>
<evidence type="ECO:0000256" key="1">
    <source>
        <dbReference type="ARBA" id="ARBA00004613"/>
    </source>
</evidence>
<evidence type="ECO:0000256" key="3">
    <source>
        <dbReference type="ARBA" id="ARBA00022670"/>
    </source>
</evidence>
<dbReference type="Pfam" id="PF17766">
    <property type="entry name" value="fn3_6"/>
    <property type="match status" value="1"/>
</dbReference>
<dbReference type="InterPro" id="IPR023827">
    <property type="entry name" value="Peptidase_S8_Asp-AS"/>
</dbReference>
<dbReference type="SUPFAM" id="SSF52743">
    <property type="entry name" value="Subtilisin-like"/>
    <property type="match status" value="1"/>
</dbReference>
<dbReference type="InterPro" id="IPR041469">
    <property type="entry name" value="Subtilisin-like_FN3"/>
</dbReference>
<dbReference type="AlphaFoldDB" id="A0A895XRB5"/>
<feature type="active site" description="Charge relay system" evidence="7 8">
    <location>
        <position position="265"/>
    </location>
</feature>
<comment type="subcellular location">
    <subcellularLocation>
        <location evidence="1">Secreted</location>
    </subcellularLocation>
</comment>
<feature type="domain" description="Peptidase S8/S53" evidence="11">
    <location>
        <begin position="182"/>
        <end position="646"/>
    </location>
</feature>
<keyword evidence="10" id="KW-0732">Signal</keyword>
<dbReference type="PANTHER" id="PTHR10795">
    <property type="entry name" value="PROPROTEIN CONVERTASE SUBTILISIN/KEXIN"/>
    <property type="match status" value="1"/>
</dbReference>
<dbReference type="KEGG" id="nav:JQS30_15315"/>
<dbReference type="InterPro" id="IPR010259">
    <property type="entry name" value="S8pro/Inhibitor_I9"/>
</dbReference>
<evidence type="ECO:0000313" key="15">
    <source>
        <dbReference type="Proteomes" id="UP000662939"/>
    </source>
</evidence>
<evidence type="ECO:0000256" key="10">
    <source>
        <dbReference type="SAM" id="SignalP"/>
    </source>
</evidence>
<keyword evidence="3 8" id="KW-0645">Protease</keyword>
<dbReference type="Gene3D" id="2.60.40.2310">
    <property type="match status" value="1"/>
</dbReference>
<dbReference type="Gene3D" id="3.50.30.30">
    <property type="match status" value="1"/>
</dbReference>
<dbReference type="RefSeq" id="WP_213171107.1">
    <property type="nucleotide sequence ID" value="NZ_CP070496.1"/>
</dbReference>
<comment type="similarity">
    <text evidence="2 8 9">Belongs to the peptidase S8 family.</text>
</comment>
<dbReference type="Pfam" id="PF00082">
    <property type="entry name" value="Peptidase_S8"/>
    <property type="match status" value="1"/>
</dbReference>
<evidence type="ECO:0000313" key="14">
    <source>
        <dbReference type="EMBL" id="QSB05106.1"/>
    </source>
</evidence>
<dbReference type="InterPro" id="IPR045051">
    <property type="entry name" value="SBT"/>
</dbReference>
<dbReference type="InterPro" id="IPR036852">
    <property type="entry name" value="Peptidase_S8/S53_dom_sf"/>
</dbReference>
<evidence type="ECO:0000256" key="5">
    <source>
        <dbReference type="ARBA" id="ARBA00022825"/>
    </source>
</evidence>
<feature type="active site" description="Charge relay system" evidence="7 8">
    <location>
        <position position="191"/>
    </location>
</feature>
<evidence type="ECO:0000256" key="2">
    <source>
        <dbReference type="ARBA" id="ARBA00011073"/>
    </source>
</evidence>
<keyword evidence="4 8" id="KW-0378">Hydrolase</keyword>
<dbReference type="InterPro" id="IPR037045">
    <property type="entry name" value="S8pro/Inhibitor_I9_sf"/>
</dbReference>
<dbReference type="InterPro" id="IPR034197">
    <property type="entry name" value="Peptidases_S8_3"/>
</dbReference>
<dbReference type="InterPro" id="IPR015500">
    <property type="entry name" value="Peptidase_S8_subtilisin-rel"/>
</dbReference>
<dbReference type="PROSITE" id="PS51892">
    <property type="entry name" value="SUBTILASE"/>
    <property type="match status" value="1"/>
</dbReference>
<evidence type="ECO:0000256" key="6">
    <source>
        <dbReference type="ARBA" id="ARBA00023180"/>
    </source>
</evidence>
<dbReference type="PRINTS" id="PR00723">
    <property type="entry name" value="SUBTILISIN"/>
</dbReference>
<dbReference type="CDD" id="cd02120">
    <property type="entry name" value="PA_subtilisin_like"/>
    <property type="match status" value="1"/>
</dbReference>
<keyword evidence="15" id="KW-1185">Reference proteome</keyword>
<dbReference type="Gene3D" id="3.30.70.80">
    <property type="entry name" value="Peptidase S8 propeptide/proteinase inhibitor I9"/>
    <property type="match status" value="1"/>
</dbReference>
<feature type="chain" id="PRO_5034152324" evidence="10">
    <location>
        <begin position="27"/>
        <end position="1010"/>
    </location>
</feature>
<dbReference type="InterPro" id="IPR023828">
    <property type="entry name" value="Peptidase_S8_Ser-AS"/>
</dbReference>
<keyword evidence="6" id="KW-0325">Glycoprotein</keyword>
<proteinExistence type="inferred from homology"/>
<name>A0A895XRB5_9ACTN</name>
<dbReference type="GO" id="GO:0006508">
    <property type="term" value="P:proteolysis"/>
    <property type="evidence" value="ECO:0007669"/>
    <property type="project" value="UniProtKB-KW"/>
</dbReference>
<gene>
    <name evidence="14" type="ORF">JQS30_15315</name>
</gene>
<dbReference type="GO" id="GO:0004252">
    <property type="term" value="F:serine-type endopeptidase activity"/>
    <property type="evidence" value="ECO:0007669"/>
    <property type="project" value="UniProtKB-UniRule"/>
</dbReference>
<evidence type="ECO:0000259" key="11">
    <source>
        <dbReference type="Pfam" id="PF00082"/>
    </source>
</evidence>
<reference evidence="14" key="1">
    <citation type="submission" date="2021-02" db="EMBL/GenBank/DDBJ databases">
        <title>Natronoglycomyces albus gen. nov., sp. nov, a haloalkaliphilic actinobacterium from a soda solonchak soil.</title>
        <authorList>
            <person name="Sorokin D.Y."/>
            <person name="Khijniak T.V."/>
            <person name="Zakharycheva A.P."/>
            <person name="Boueva O.V."/>
            <person name="Ariskina E.V."/>
            <person name="Hahnke R.L."/>
            <person name="Bunk B."/>
            <person name="Sproer C."/>
            <person name="Schumann P."/>
            <person name="Evtushenko L.I."/>
            <person name="Kublanov I.V."/>
        </authorList>
    </citation>
    <scope>NUCLEOTIDE SEQUENCE</scope>
    <source>
        <strain evidence="14">DSM 106290</strain>
    </source>
</reference>
<evidence type="ECO:0000259" key="12">
    <source>
        <dbReference type="Pfam" id="PF05922"/>
    </source>
</evidence>
<evidence type="ECO:0000256" key="8">
    <source>
        <dbReference type="PROSITE-ProRule" id="PRU01240"/>
    </source>
</evidence>
<dbReference type="InterPro" id="IPR000209">
    <property type="entry name" value="Peptidase_S8/S53_dom"/>
</dbReference>
<evidence type="ECO:0000256" key="4">
    <source>
        <dbReference type="ARBA" id="ARBA00022801"/>
    </source>
</evidence>
<dbReference type="GO" id="GO:0005576">
    <property type="term" value="C:extracellular region"/>
    <property type="evidence" value="ECO:0007669"/>
    <property type="project" value="UniProtKB-SubCell"/>
</dbReference>
<feature type="signal peptide" evidence="10">
    <location>
        <begin position="1"/>
        <end position="26"/>
    </location>
</feature>